<dbReference type="SMART" id="SM00257">
    <property type="entry name" value="LysM"/>
    <property type="match status" value="1"/>
</dbReference>
<dbReference type="InterPro" id="IPR018392">
    <property type="entry name" value="LysM"/>
</dbReference>
<feature type="domain" description="LysM" evidence="2">
    <location>
        <begin position="255"/>
        <end position="298"/>
    </location>
</feature>
<evidence type="ECO:0000256" key="1">
    <source>
        <dbReference type="SAM" id="MobiDB-lite"/>
    </source>
</evidence>
<sequence length="305" mass="35600">MMEENEVMYIPIEEYIHVSNDMKIDEMMQISLEPNIIMQMKHDFILLKGDLILQGNYRLLENEEPFDRKEPQMEQVQLLGENKAMFLHAFPIEIAIEKSKIKNLDDVSMQMEMFDYTIKNPVTIHLTANVMINGIDQTASQKKQVEGEKEPDVISTQLHSDERKTDKVNQNKKEEQAEEAVYVDGVDDIYREEEEEVETPVTIGFSSNEREIDNIAEEEAIAEEVVEEETTKSPVSLFHMLFSNDDETEQYEHVRMYITQENDYLDKIAEKYDLSVYQLMKDNDLTEDIVEAGQILKIKTKKKPS</sequence>
<evidence type="ECO:0000313" key="4">
    <source>
        <dbReference type="Proteomes" id="UP000823937"/>
    </source>
</evidence>
<dbReference type="EMBL" id="DXHX01000171">
    <property type="protein sequence ID" value="HIV75803.1"/>
    <property type="molecule type" value="Genomic_DNA"/>
</dbReference>
<proteinExistence type="predicted"/>
<gene>
    <name evidence="3" type="ORF">H9895_12070</name>
</gene>
<reference evidence="3" key="1">
    <citation type="journal article" date="2021" name="PeerJ">
        <title>Extensive microbial diversity within the chicken gut microbiome revealed by metagenomics and culture.</title>
        <authorList>
            <person name="Gilroy R."/>
            <person name="Ravi A."/>
            <person name="Getino M."/>
            <person name="Pursley I."/>
            <person name="Horton D.L."/>
            <person name="Alikhan N.F."/>
            <person name="Baker D."/>
            <person name="Gharbi K."/>
            <person name="Hall N."/>
            <person name="Watson M."/>
            <person name="Adriaenssens E.M."/>
            <person name="Foster-Nyarko E."/>
            <person name="Jarju S."/>
            <person name="Secka A."/>
            <person name="Antonio M."/>
            <person name="Oren A."/>
            <person name="Chaudhuri R.R."/>
            <person name="La Ragione R."/>
            <person name="Hildebrand F."/>
            <person name="Pallen M.J."/>
        </authorList>
    </citation>
    <scope>NUCLEOTIDE SEQUENCE</scope>
    <source>
        <strain evidence="3">CHK169-2315</strain>
    </source>
</reference>
<accession>A0A9D1PQN2</accession>
<name>A0A9D1PQN2_9BACI</name>
<dbReference type="Proteomes" id="UP000823937">
    <property type="component" value="Unassembled WGS sequence"/>
</dbReference>
<feature type="compositionally biased region" description="Basic and acidic residues" evidence="1">
    <location>
        <begin position="159"/>
        <end position="175"/>
    </location>
</feature>
<dbReference type="Gene3D" id="3.10.350.10">
    <property type="entry name" value="LysM domain"/>
    <property type="match status" value="1"/>
</dbReference>
<reference evidence="3" key="2">
    <citation type="submission" date="2021-04" db="EMBL/GenBank/DDBJ databases">
        <authorList>
            <person name="Gilroy R."/>
        </authorList>
    </citation>
    <scope>NUCLEOTIDE SEQUENCE</scope>
    <source>
        <strain evidence="3">CHK169-2315</strain>
    </source>
</reference>
<dbReference type="InterPro" id="IPR036779">
    <property type="entry name" value="LysM_dom_sf"/>
</dbReference>
<evidence type="ECO:0000259" key="2">
    <source>
        <dbReference type="PROSITE" id="PS51782"/>
    </source>
</evidence>
<dbReference type="SUPFAM" id="SSF54106">
    <property type="entry name" value="LysM domain"/>
    <property type="match status" value="1"/>
</dbReference>
<dbReference type="Pfam" id="PF20918">
    <property type="entry name" value="SPOCS_spoVID-N"/>
    <property type="match status" value="1"/>
</dbReference>
<dbReference type="Pfam" id="PF01476">
    <property type="entry name" value="LysM"/>
    <property type="match status" value="1"/>
</dbReference>
<dbReference type="InterPro" id="IPR048862">
    <property type="entry name" value="SPOCS_spoVID_N"/>
</dbReference>
<comment type="caution">
    <text evidence="3">The sequence shown here is derived from an EMBL/GenBank/DDBJ whole genome shotgun (WGS) entry which is preliminary data.</text>
</comment>
<organism evidence="3 4">
    <name type="scientific">Candidatus Pseudogracilibacillus intestinigallinarum</name>
    <dbReference type="NCBI Taxonomy" id="2838742"/>
    <lineage>
        <taxon>Bacteria</taxon>
        <taxon>Bacillati</taxon>
        <taxon>Bacillota</taxon>
        <taxon>Bacilli</taxon>
        <taxon>Bacillales</taxon>
        <taxon>Bacillaceae</taxon>
        <taxon>Pseudogracilibacillus</taxon>
    </lineage>
</organism>
<feature type="compositionally biased region" description="Basic and acidic residues" evidence="1">
    <location>
        <begin position="143"/>
        <end position="152"/>
    </location>
</feature>
<dbReference type="PROSITE" id="PS51782">
    <property type="entry name" value="LYSM"/>
    <property type="match status" value="1"/>
</dbReference>
<protein>
    <submittedName>
        <fullName evidence="3">LysM peptidoglycan-binding domain-containing protein</fullName>
    </submittedName>
</protein>
<dbReference type="AlphaFoldDB" id="A0A9D1PQN2"/>
<feature type="region of interest" description="Disordered" evidence="1">
    <location>
        <begin position="140"/>
        <end position="179"/>
    </location>
</feature>
<evidence type="ECO:0000313" key="3">
    <source>
        <dbReference type="EMBL" id="HIV75803.1"/>
    </source>
</evidence>